<comment type="caution">
    <text evidence="3">The sequence shown here is derived from an EMBL/GenBank/DDBJ whole genome shotgun (WGS) entry which is preliminary data.</text>
</comment>
<dbReference type="Proteomes" id="UP000581087">
    <property type="component" value="Unassembled WGS sequence"/>
</dbReference>
<evidence type="ECO:0000313" key="5">
    <source>
        <dbReference type="Proteomes" id="UP000581087"/>
    </source>
</evidence>
<dbReference type="AlphaFoldDB" id="A0A4Q2M6N3"/>
<feature type="transmembrane region" description="Helical" evidence="1">
    <location>
        <begin position="245"/>
        <end position="262"/>
    </location>
</feature>
<dbReference type="RefSeq" id="WP_129172129.1">
    <property type="nucleotide sequence ID" value="NZ_JACCBI010000001.1"/>
</dbReference>
<dbReference type="EMBL" id="JACCBI010000001">
    <property type="protein sequence ID" value="NYD67975.1"/>
    <property type="molecule type" value="Genomic_DNA"/>
</dbReference>
<dbReference type="Proteomes" id="UP000292686">
    <property type="component" value="Unassembled WGS sequence"/>
</dbReference>
<reference evidence="3 4" key="1">
    <citation type="submission" date="2019-01" db="EMBL/GenBank/DDBJ databases">
        <title>Agromyces.</title>
        <authorList>
            <person name="Li J."/>
        </authorList>
    </citation>
    <scope>NUCLEOTIDE SEQUENCE [LARGE SCALE GENOMIC DNA]</scope>
    <source>
        <strain evidence="3 4">DSM 23870</strain>
    </source>
</reference>
<gene>
    <name evidence="2" type="ORF">BJ972_002494</name>
    <name evidence="3" type="ORF">ESP50_01290</name>
</gene>
<name>A0A4Q2M6N3_9MICO</name>
<evidence type="ECO:0000313" key="2">
    <source>
        <dbReference type="EMBL" id="NYD67975.1"/>
    </source>
</evidence>
<feature type="transmembrane region" description="Helical" evidence="1">
    <location>
        <begin position="274"/>
        <end position="292"/>
    </location>
</feature>
<keyword evidence="1" id="KW-0472">Membrane</keyword>
<dbReference type="EMBL" id="SDPM01000001">
    <property type="protein sequence ID" value="RXZ87864.1"/>
    <property type="molecule type" value="Genomic_DNA"/>
</dbReference>
<keyword evidence="1" id="KW-0812">Transmembrane</keyword>
<feature type="transmembrane region" description="Helical" evidence="1">
    <location>
        <begin position="128"/>
        <end position="147"/>
    </location>
</feature>
<feature type="transmembrane region" description="Helical" evidence="1">
    <location>
        <begin position="211"/>
        <end position="233"/>
    </location>
</feature>
<accession>A0A4Q2M6N3</accession>
<evidence type="ECO:0000313" key="3">
    <source>
        <dbReference type="EMBL" id="RXZ87864.1"/>
    </source>
</evidence>
<evidence type="ECO:0000313" key="4">
    <source>
        <dbReference type="Proteomes" id="UP000292686"/>
    </source>
</evidence>
<reference evidence="2 5" key="2">
    <citation type="submission" date="2020-07" db="EMBL/GenBank/DDBJ databases">
        <title>Sequencing the genomes of 1000 actinobacteria strains.</title>
        <authorList>
            <person name="Klenk H.-P."/>
        </authorList>
    </citation>
    <scope>NUCLEOTIDE SEQUENCE [LARGE SCALE GENOMIC DNA]</scope>
    <source>
        <strain evidence="2 5">DSM 23870</strain>
    </source>
</reference>
<dbReference type="OrthoDB" id="5056410at2"/>
<organism evidence="3 4">
    <name type="scientific">Agromyces atrinae</name>
    <dbReference type="NCBI Taxonomy" id="592376"/>
    <lineage>
        <taxon>Bacteria</taxon>
        <taxon>Bacillati</taxon>
        <taxon>Actinomycetota</taxon>
        <taxon>Actinomycetes</taxon>
        <taxon>Micrococcales</taxon>
        <taxon>Microbacteriaceae</taxon>
        <taxon>Agromyces</taxon>
    </lineage>
</organism>
<keyword evidence="1" id="KW-1133">Transmembrane helix</keyword>
<keyword evidence="4" id="KW-1185">Reference proteome</keyword>
<evidence type="ECO:0000256" key="1">
    <source>
        <dbReference type="SAM" id="Phobius"/>
    </source>
</evidence>
<sequence length="314" mass="34560">MNPFEIIDTYADDVAGRLPRRQRSDVAAELRSLLRDELEGRAADSGRPADEAMVLDLLRSFGAPDEVADRYRPAGFTVIRPADAPAFAWIALIGVAAQWALTLPGVFIGADEPWGRLAAWWLSWGLGAFWWPGFLVTMTLIAGWVGSQRGERVWSPRVVDRDRVNRGLYVLYIALGVVGASIVISLPWLAVWATWLPQPVIDVFAFDAEFLAWRAVWVLPLWLALLALSIVVLAAGRWSRTTRRIALVIDAAWIVVCVWWVASGPVFVNADADGVTRLALILVAVLALIELVRGVRRELAGRRAPVVTVGPRAA</sequence>
<protein>
    <submittedName>
        <fullName evidence="3">Uncharacterized protein</fullName>
    </submittedName>
</protein>
<proteinExistence type="predicted"/>
<feature type="transmembrane region" description="Helical" evidence="1">
    <location>
        <begin position="86"/>
        <end position="108"/>
    </location>
</feature>
<feature type="transmembrane region" description="Helical" evidence="1">
    <location>
        <begin position="168"/>
        <end position="191"/>
    </location>
</feature>